<evidence type="ECO:0000313" key="3">
    <source>
        <dbReference type="Proteomes" id="UP001218423"/>
    </source>
</evidence>
<dbReference type="EMBL" id="CP120942">
    <property type="protein sequence ID" value="WFF96758.1"/>
    <property type="molecule type" value="Genomic_DNA"/>
</dbReference>
<reference evidence="2" key="1">
    <citation type="submission" date="2023-03" db="EMBL/GenBank/DDBJ databases">
        <title>Aeromonas caviae strain AC1520.</title>
        <authorList>
            <person name="Xie T."/>
            <person name="Zhang Q."/>
            <person name="Deng J."/>
            <person name="Li X."/>
        </authorList>
    </citation>
    <scope>NUCLEOTIDE SEQUENCE</scope>
    <source>
        <strain evidence="2">AC1520</strain>
    </source>
</reference>
<organism evidence="2 3">
    <name type="scientific">Aeromonas caviae</name>
    <name type="common">Aeromonas punctata</name>
    <dbReference type="NCBI Taxonomy" id="648"/>
    <lineage>
        <taxon>Bacteria</taxon>
        <taxon>Pseudomonadati</taxon>
        <taxon>Pseudomonadota</taxon>
        <taxon>Gammaproteobacteria</taxon>
        <taxon>Aeromonadales</taxon>
        <taxon>Aeromonadaceae</taxon>
        <taxon>Aeromonas</taxon>
    </lineage>
</organism>
<feature type="chain" id="PRO_5042572586" evidence="1">
    <location>
        <begin position="24"/>
        <end position="255"/>
    </location>
</feature>
<dbReference type="InterPro" id="IPR021488">
    <property type="entry name" value="DUF3142"/>
</dbReference>
<protein>
    <submittedName>
        <fullName evidence="2">DUF3142 domain-containing protein</fullName>
    </submittedName>
</protein>
<gene>
    <name evidence="2" type="ORF">P5S46_13920</name>
</gene>
<dbReference type="RefSeq" id="WP_277856081.1">
    <property type="nucleotide sequence ID" value="NZ_CP120942.1"/>
</dbReference>
<evidence type="ECO:0000313" key="2">
    <source>
        <dbReference type="EMBL" id="WFF96758.1"/>
    </source>
</evidence>
<dbReference type="AlphaFoldDB" id="A0AAJ6CMV7"/>
<name>A0AAJ6CMV7_AERCA</name>
<dbReference type="Pfam" id="PF11340">
    <property type="entry name" value="DUF3142"/>
    <property type="match status" value="1"/>
</dbReference>
<feature type="signal peptide" evidence="1">
    <location>
        <begin position="1"/>
        <end position="23"/>
    </location>
</feature>
<accession>A0AAJ6CMV7</accession>
<evidence type="ECO:0000256" key="1">
    <source>
        <dbReference type="SAM" id="SignalP"/>
    </source>
</evidence>
<dbReference type="Proteomes" id="UP001218423">
    <property type="component" value="Chromosome"/>
</dbReference>
<keyword evidence="1" id="KW-0732">Signal</keyword>
<sequence length="255" mass="28005">MSRRSERALLALLLMTLATPLEASVDASAYDAFWLWSATRHQPVLEQASTLYLHQGEIMDRPGGPRFVKLGRVPSPLKAGQVWLVVRVNALPLSPAHEQVLVRLYEGWRAAGAKVAGIQIDFDAATRQLDRYGNALQQLRRALPPGCKLSVTGLLDWAKTGDVAELNRLPVDELVIQTYQGTRTVPGYQAYLPAMAHLTIPFKVGLVQDGEWDPAWQTTLAASPHYRGEVVFLLNRPAPIPGTSRAISSFTPPAP</sequence>
<proteinExistence type="predicted"/>